<dbReference type="SUPFAM" id="SSF51735">
    <property type="entry name" value="NAD(P)-binding Rossmann-fold domains"/>
    <property type="match status" value="1"/>
</dbReference>
<dbReference type="InterPro" id="IPR036291">
    <property type="entry name" value="NAD(P)-bd_dom_sf"/>
</dbReference>
<gene>
    <name evidence="1" type="ORF">THS5294_01766</name>
</gene>
<dbReference type="Gene3D" id="3.40.50.720">
    <property type="entry name" value="NAD(P)-binding Rossmann-like Domain"/>
    <property type="match status" value="1"/>
</dbReference>
<dbReference type="PANTHER" id="PTHR13812:SF19">
    <property type="entry name" value="KETIMINE REDUCTASE MU-CRYSTALLIN"/>
    <property type="match status" value="1"/>
</dbReference>
<organism evidence="1 2">
    <name type="scientific">Thalassobacter stenotrophicus</name>
    <dbReference type="NCBI Taxonomy" id="266809"/>
    <lineage>
        <taxon>Bacteria</taxon>
        <taxon>Pseudomonadati</taxon>
        <taxon>Pseudomonadota</taxon>
        <taxon>Alphaproteobacteria</taxon>
        <taxon>Rhodobacterales</taxon>
        <taxon>Roseobacteraceae</taxon>
        <taxon>Thalassobacter</taxon>
    </lineage>
</organism>
<dbReference type="PIRSF" id="PIRSF001439">
    <property type="entry name" value="CryM"/>
    <property type="match status" value="1"/>
</dbReference>
<dbReference type="EMBL" id="CYRX01000025">
    <property type="protein sequence ID" value="CUH60472.1"/>
    <property type="molecule type" value="Genomic_DNA"/>
</dbReference>
<dbReference type="STRING" id="266809.PM03_05095"/>
<evidence type="ECO:0000313" key="2">
    <source>
        <dbReference type="Proteomes" id="UP000051298"/>
    </source>
</evidence>
<proteinExistence type="predicted"/>
<dbReference type="Gene3D" id="3.30.1780.10">
    <property type="entry name" value="ornithine cyclodeaminase, domain 1"/>
    <property type="match status" value="1"/>
</dbReference>
<dbReference type="RefSeq" id="WP_058123430.1">
    <property type="nucleotide sequence ID" value="NZ_CYRX01000025.1"/>
</dbReference>
<dbReference type="AlphaFoldDB" id="A0A0P1EZ36"/>
<protein>
    <submittedName>
        <fullName evidence="1">Ornithine cyclodeaminase</fullName>
    </submittedName>
</protein>
<dbReference type="PANTHER" id="PTHR13812">
    <property type="entry name" value="KETIMINE REDUCTASE MU-CRYSTALLIN"/>
    <property type="match status" value="1"/>
</dbReference>
<dbReference type="GO" id="GO:0005737">
    <property type="term" value="C:cytoplasm"/>
    <property type="evidence" value="ECO:0007669"/>
    <property type="project" value="TreeGrafter"/>
</dbReference>
<reference evidence="1 2" key="1">
    <citation type="submission" date="2015-09" db="EMBL/GenBank/DDBJ databases">
        <authorList>
            <consortium name="Swine Surveillance"/>
        </authorList>
    </citation>
    <scope>NUCLEOTIDE SEQUENCE [LARGE SCALE GENOMIC DNA]</scope>
    <source>
        <strain evidence="1 2">CECT 5294</strain>
    </source>
</reference>
<dbReference type="InterPro" id="IPR023401">
    <property type="entry name" value="ODC_N"/>
</dbReference>
<sequence length="305" mass="31903">MIPHYDAAALAALNISAQDIIAMLQKLIRGAAEGTVHAAPKAALTPPDGRYIMSTLAAMDSPPIAVTKSLVLNAANSARGLAQINGLVSLLDAETGLPLATLDNNWLTGVRTAGLSALAASYLARPDASSVGFVGTGLQARSHLAFFRQMFPLTRIKISGRGRANIDALVEAADGLDAEVVDTPRAALEGVDLAVTSVTHTAVEAPFLDANWLDAGAFLSVVDLAVPWHKQSFGALDRVIIDDLEQEATLPNKLAEPAHIHGDISGLVMGNASPRQSDTERSAFVFRGHALGDLALAALAWERLA</sequence>
<dbReference type="Proteomes" id="UP000051298">
    <property type="component" value="Unassembled WGS sequence"/>
</dbReference>
<dbReference type="Pfam" id="PF02423">
    <property type="entry name" value="OCD_Mu_crystall"/>
    <property type="match status" value="1"/>
</dbReference>
<evidence type="ECO:0000313" key="1">
    <source>
        <dbReference type="EMBL" id="CUH60472.1"/>
    </source>
</evidence>
<dbReference type="eggNOG" id="COG2423">
    <property type="taxonomic scope" value="Bacteria"/>
</dbReference>
<name>A0A0P1EZ36_9RHOB</name>
<dbReference type="InterPro" id="IPR003462">
    <property type="entry name" value="ODC_Mu_crystall"/>
</dbReference>
<accession>A0A0P1EZ36</accession>